<evidence type="ECO:0000256" key="1">
    <source>
        <dbReference type="SAM" id="Phobius"/>
    </source>
</evidence>
<organism evidence="2 3">
    <name type="scientific">Pseudovibrio exalbescens</name>
    <dbReference type="NCBI Taxonomy" id="197461"/>
    <lineage>
        <taxon>Bacteria</taxon>
        <taxon>Pseudomonadati</taxon>
        <taxon>Pseudomonadota</taxon>
        <taxon>Alphaproteobacteria</taxon>
        <taxon>Hyphomicrobiales</taxon>
        <taxon>Stappiaceae</taxon>
        <taxon>Pseudovibrio</taxon>
    </lineage>
</organism>
<gene>
    <name evidence="2" type="ORF">A3843_09745</name>
</gene>
<dbReference type="InterPro" id="IPR018666">
    <property type="entry name" value="DUF2125"/>
</dbReference>
<dbReference type="STRING" id="197461.A3843_09745"/>
<dbReference type="Pfam" id="PF09898">
    <property type="entry name" value="DUF2125"/>
    <property type="match status" value="1"/>
</dbReference>
<keyword evidence="3" id="KW-1185">Reference proteome</keyword>
<feature type="transmembrane region" description="Helical" evidence="1">
    <location>
        <begin position="15"/>
        <end position="35"/>
    </location>
</feature>
<keyword evidence="1" id="KW-0812">Transmembrane</keyword>
<dbReference type="RefSeq" id="WP_051268815.1">
    <property type="nucleotide sequence ID" value="NZ_LVVZ01000014.1"/>
</dbReference>
<dbReference type="Proteomes" id="UP000185783">
    <property type="component" value="Unassembled WGS sequence"/>
</dbReference>
<proteinExistence type="predicted"/>
<evidence type="ECO:0000313" key="2">
    <source>
        <dbReference type="EMBL" id="OKL44641.1"/>
    </source>
</evidence>
<dbReference type="AlphaFoldDB" id="A0A1U7JJ12"/>
<keyword evidence="1" id="KW-1133">Transmembrane helix</keyword>
<protein>
    <recommendedName>
        <fullName evidence="4">DUF2125 domain-containing protein</fullName>
    </recommendedName>
</protein>
<evidence type="ECO:0000313" key="3">
    <source>
        <dbReference type="Proteomes" id="UP000185783"/>
    </source>
</evidence>
<accession>A0A1U7JJ12</accession>
<name>A0A1U7JJ12_9HYPH</name>
<reference evidence="2 3" key="1">
    <citation type="submission" date="2016-03" db="EMBL/GenBank/DDBJ databases">
        <title>Genome sequence of Nesiotobacter sp. nov., a moderately halophilic alphaproteobacterium isolated from the Yellow Sea, China.</title>
        <authorList>
            <person name="Zhang G."/>
            <person name="Zhang R."/>
        </authorList>
    </citation>
    <scope>NUCLEOTIDE SEQUENCE [LARGE SCALE GENOMIC DNA]</scope>
    <source>
        <strain evidence="2 3">WB1-6</strain>
    </source>
</reference>
<sequence length="341" mass="36298">MSTTSRPKRPSKKSYFILAGMVGLGIAAWSTYWNIGSGAISDTLKNAHRIAEVEGAAFNCTNETVGGYPFRFEVTCSPLRLERGAQSLFAQEMRGVALAYNPTHVILEADSPFEVIAGQGGPGYAATWDSARLSAHVGSGRISKADMVIENPALSVVALQTPLRLAAEAAEMHLRESGEEAEGVDAAVLVKQFTSETMALEQPLDIELIVTAPEGASVLEGKLRDPRDLLVDGKLDLIVRTARVASGDFFVQTQGPVTVDDQGRLSGTLPLTVSGVDKLAEVLSPLFPDGSRLPQSLEKTAMSIGKSNMVNGQPTIQLPVTLENGRARIAFIDLGPVPPLF</sequence>
<dbReference type="EMBL" id="LVVZ01000014">
    <property type="protein sequence ID" value="OKL44641.1"/>
    <property type="molecule type" value="Genomic_DNA"/>
</dbReference>
<comment type="caution">
    <text evidence="2">The sequence shown here is derived from an EMBL/GenBank/DDBJ whole genome shotgun (WGS) entry which is preliminary data.</text>
</comment>
<evidence type="ECO:0008006" key="4">
    <source>
        <dbReference type="Google" id="ProtNLM"/>
    </source>
</evidence>
<keyword evidence="1" id="KW-0472">Membrane</keyword>